<evidence type="ECO:0000256" key="17">
    <source>
        <dbReference type="ARBA" id="ARBA00069221"/>
    </source>
</evidence>
<comment type="catalytic activity">
    <reaction evidence="8">
        <text>a disubstituted aliphatic (S)-hydroxynitrile = a ketone + hydrogen cyanide</text>
        <dbReference type="Rhea" id="RHEA:56592"/>
        <dbReference type="ChEBI" id="CHEBI:17087"/>
        <dbReference type="ChEBI" id="CHEBI:18407"/>
        <dbReference type="ChEBI" id="CHEBI:140597"/>
        <dbReference type="EC" id="4.1.2.47"/>
    </reaction>
</comment>
<evidence type="ECO:0000256" key="13">
    <source>
        <dbReference type="ARBA" id="ARBA00052609"/>
    </source>
</evidence>
<dbReference type="PANTHER" id="PTHR10992:SF1083">
    <property type="entry name" value="METHYLESTERASE 1"/>
    <property type="match status" value="1"/>
</dbReference>
<dbReference type="EC" id="4.1.2.47" evidence="16"/>
<dbReference type="AlphaFoldDB" id="A0A371F757"/>
<evidence type="ECO:0000256" key="9">
    <source>
        <dbReference type="ARBA" id="ARBA00051977"/>
    </source>
</evidence>
<evidence type="ECO:0000256" key="4">
    <source>
        <dbReference type="ARBA" id="ARBA00050262"/>
    </source>
</evidence>
<comment type="catalytic activity">
    <reaction evidence="14">
        <text>an aromatic (S)-hydroxynitrile = an aromatic aldehyde + hydrogen cyanide</text>
        <dbReference type="Rhea" id="RHEA:54660"/>
        <dbReference type="ChEBI" id="CHEBI:18407"/>
        <dbReference type="ChEBI" id="CHEBI:33855"/>
        <dbReference type="ChEBI" id="CHEBI:138306"/>
        <dbReference type="EC" id="4.1.2.47"/>
    </reaction>
</comment>
<gene>
    <name evidence="22" type="primary">MES1</name>
    <name evidence="22" type="ORF">CR513_46160</name>
</gene>
<dbReference type="Gene3D" id="3.40.50.1820">
    <property type="entry name" value="alpha/beta hydrolase"/>
    <property type="match status" value="1"/>
</dbReference>
<comment type="catalytic activity">
    <reaction evidence="9">
        <text>acrolein + hydrogen cyanide = (2S)-2-hydroxybut-3-enenitrile</text>
        <dbReference type="Rhea" id="RHEA:77411"/>
        <dbReference type="ChEBI" id="CHEBI:15368"/>
        <dbReference type="ChEBI" id="CHEBI:18407"/>
        <dbReference type="ChEBI" id="CHEBI:197356"/>
    </reaction>
</comment>
<evidence type="ECO:0000256" key="16">
    <source>
        <dbReference type="ARBA" id="ARBA00066572"/>
    </source>
</evidence>
<accession>A0A371F757</accession>
<comment type="catalytic activity">
    <reaction evidence="4">
        <text>2-hydroxy-2-methylpropanenitrile = acetone + hydrogen cyanide</text>
        <dbReference type="Rhea" id="RHEA:11932"/>
        <dbReference type="ChEBI" id="CHEBI:15347"/>
        <dbReference type="ChEBI" id="CHEBI:15348"/>
        <dbReference type="ChEBI" id="CHEBI:18407"/>
    </reaction>
    <physiologicalReaction direction="left-to-right" evidence="4">
        <dbReference type="Rhea" id="RHEA:11933"/>
    </physiologicalReaction>
</comment>
<dbReference type="EMBL" id="QJKJ01010281">
    <property type="protein sequence ID" value="RDX74128.1"/>
    <property type="molecule type" value="Genomic_DNA"/>
</dbReference>
<name>A0A371F757_MUCPR</name>
<evidence type="ECO:0000256" key="20">
    <source>
        <dbReference type="ARBA" id="ARBA00079794"/>
    </source>
</evidence>
<evidence type="ECO:0000256" key="10">
    <source>
        <dbReference type="ARBA" id="ARBA00052033"/>
    </source>
</evidence>
<dbReference type="PANTHER" id="PTHR10992">
    <property type="entry name" value="METHYLESTERASE FAMILY MEMBER"/>
    <property type="match status" value="1"/>
</dbReference>
<evidence type="ECO:0000313" key="22">
    <source>
        <dbReference type="EMBL" id="RDX74128.1"/>
    </source>
</evidence>
<comment type="catalytic activity">
    <reaction evidence="13">
        <text>cyclohexanecarbaldehyde + hydrogen cyanide = (2S)-2-cyclohexyl-2-hydroxyacetonitrile</text>
        <dbReference type="Rhea" id="RHEA:77423"/>
        <dbReference type="ChEBI" id="CHEBI:18407"/>
        <dbReference type="ChEBI" id="CHEBI:197359"/>
        <dbReference type="ChEBI" id="CHEBI:197360"/>
    </reaction>
</comment>
<comment type="caution">
    <text evidence="22">The sequence shown here is derived from an EMBL/GenBank/DDBJ whole genome shotgun (WGS) entry which is preliminary data.</text>
</comment>
<dbReference type="GO" id="GO:0009696">
    <property type="term" value="P:salicylic acid metabolic process"/>
    <property type="evidence" value="ECO:0007669"/>
    <property type="project" value="TreeGrafter"/>
</dbReference>
<dbReference type="SUPFAM" id="SSF53474">
    <property type="entry name" value="alpha/beta-Hydrolases"/>
    <property type="match status" value="1"/>
</dbReference>
<dbReference type="Pfam" id="PF00561">
    <property type="entry name" value="Abhydrolase_1"/>
    <property type="match status" value="1"/>
</dbReference>
<comment type="catalytic activity">
    <reaction evidence="5">
        <text>benzaldehyde + hydrogen cyanide = (S)-mandelonitrile</text>
        <dbReference type="Rhea" id="RHEA:77427"/>
        <dbReference type="ChEBI" id="CHEBI:17169"/>
        <dbReference type="ChEBI" id="CHEBI:18407"/>
        <dbReference type="ChEBI" id="CHEBI:36941"/>
    </reaction>
</comment>
<evidence type="ECO:0000256" key="1">
    <source>
        <dbReference type="ARBA" id="ARBA00022801"/>
    </source>
</evidence>
<comment type="catalytic activity">
    <reaction evidence="12">
        <text>2,2-dimethylpropanal + hydrogen cyanide = (2S)-2-hydroxy-3,3-dimethylbutanenitrile</text>
        <dbReference type="Rhea" id="RHEA:77407"/>
        <dbReference type="ChEBI" id="CHEBI:18407"/>
        <dbReference type="ChEBI" id="CHEBI:141557"/>
        <dbReference type="ChEBI" id="CHEBI:197355"/>
    </reaction>
</comment>
<evidence type="ECO:0000313" key="23">
    <source>
        <dbReference type="Proteomes" id="UP000257109"/>
    </source>
</evidence>
<protein>
    <recommendedName>
        <fullName evidence="17">(S)-hydroxynitrile lyase</fullName>
        <ecNumber evidence="16">4.1.2.47</ecNumber>
    </recommendedName>
    <alternativeName>
        <fullName evidence="18">2-hydroxy-2-methylpropanenitrile lyase</fullName>
    </alternativeName>
    <alternativeName>
        <fullName evidence="19">Acetone cyanohydrin lyase</fullName>
    </alternativeName>
    <alternativeName>
        <fullName evidence="20">Hydroxynitrile lyase</fullName>
    </alternativeName>
</protein>
<evidence type="ECO:0000256" key="8">
    <source>
        <dbReference type="ARBA" id="ARBA00051735"/>
    </source>
</evidence>
<evidence type="ECO:0000256" key="11">
    <source>
        <dbReference type="ARBA" id="ARBA00052511"/>
    </source>
</evidence>
<keyword evidence="23" id="KW-1185">Reference proteome</keyword>
<comment type="catalytic activity">
    <reaction evidence="6">
        <text>formylthiophene + hydrogen cyanide = (2R)-2-hydroxy-2-(thiophen-2-yl)acetonitrile</text>
        <dbReference type="Rhea" id="RHEA:77455"/>
        <dbReference type="ChEBI" id="CHEBI:18407"/>
        <dbReference type="ChEBI" id="CHEBI:87301"/>
        <dbReference type="ChEBI" id="CHEBI:197332"/>
    </reaction>
</comment>
<evidence type="ECO:0000256" key="5">
    <source>
        <dbReference type="ARBA" id="ARBA00050358"/>
    </source>
</evidence>
<evidence type="ECO:0000256" key="18">
    <source>
        <dbReference type="ARBA" id="ARBA00076040"/>
    </source>
</evidence>
<evidence type="ECO:0000256" key="2">
    <source>
        <dbReference type="ARBA" id="ARBA00050104"/>
    </source>
</evidence>
<comment type="catalytic activity">
    <reaction evidence="3">
        <text>a monosubstituted aliphatic (S)-hydroxynitrile = an aldehyde + hydrogen cyanide</text>
        <dbReference type="Rhea" id="RHEA:56588"/>
        <dbReference type="ChEBI" id="CHEBI:17478"/>
        <dbReference type="ChEBI" id="CHEBI:18407"/>
        <dbReference type="ChEBI" id="CHEBI:140596"/>
        <dbReference type="EC" id="4.1.2.47"/>
    </reaction>
</comment>
<dbReference type="Proteomes" id="UP000257109">
    <property type="component" value="Unassembled WGS sequence"/>
</dbReference>
<dbReference type="GO" id="GO:0080032">
    <property type="term" value="F:methyl jasmonate esterase activity"/>
    <property type="evidence" value="ECO:0007669"/>
    <property type="project" value="TreeGrafter"/>
</dbReference>
<feature type="non-terminal residue" evidence="22">
    <location>
        <position position="1"/>
    </location>
</feature>
<organism evidence="22 23">
    <name type="scientific">Mucuna pruriens</name>
    <name type="common">Velvet bean</name>
    <name type="synonym">Dolichos pruriens</name>
    <dbReference type="NCBI Taxonomy" id="157652"/>
    <lineage>
        <taxon>Eukaryota</taxon>
        <taxon>Viridiplantae</taxon>
        <taxon>Streptophyta</taxon>
        <taxon>Embryophyta</taxon>
        <taxon>Tracheophyta</taxon>
        <taxon>Spermatophyta</taxon>
        <taxon>Magnoliopsida</taxon>
        <taxon>eudicotyledons</taxon>
        <taxon>Gunneridae</taxon>
        <taxon>Pentapetalae</taxon>
        <taxon>rosids</taxon>
        <taxon>fabids</taxon>
        <taxon>Fabales</taxon>
        <taxon>Fabaceae</taxon>
        <taxon>Papilionoideae</taxon>
        <taxon>50 kb inversion clade</taxon>
        <taxon>NPAAA clade</taxon>
        <taxon>indigoferoid/millettioid clade</taxon>
        <taxon>Phaseoleae</taxon>
        <taxon>Mucuna</taxon>
    </lineage>
</organism>
<comment type="catalytic activity">
    <reaction evidence="11">
        <text>3-formylthiophene + hydrogen cyanide = (2S)-2-hydroxy-2-(thiophen-3-yl)acetonitrile</text>
        <dbReference type="Rhea" id="RHEA:77459"/>
        <dbReference type="ChEBI" id="CHEBI:18407"/>
        <dbReference type="ChEBI" id="CHEBI:87611"/>
        <dbReference type="ChEBI" id="CHEBI:197333"/>
    </reaction>
</comment>
<dbReference type="GO" id="GO:0080030">
    <property type="term" value="F:methyl indole-3-acetate esterase activity"/>
    <property type="evidence" value="ECO:0007669"/>
    <property type="project" value="TreeGrafter"/>
</dbReference>
<dbReference type="InterPro" id="IPR045889">
    <property type="entry name" value="MES/HNL"/>
</dbReference>
<comment type="similarity">
    <text evidence="15">Belongs to the AB hydrolase superfamily. Hydroxynitrile lyase family.</text>
</comment>
<evidence type="ECO:0000256" key="12">
    <source>
        <dbReference type="ARBA" id="ARBA00052600"/>
    </source>
</evidence>
<dbReference type="GO" id="GO:0009694">
    <property type="term" value="P:jasmonic acid metabolic process"/>
    <property type="evidence" value="ECO:0007669"/>
    <property type="project" value="TreeGrafter"/>
</dbReference>
<evidence type="ECO:0000256" key="14">
    <source>
        <dbReference type="ARBA" id="ARBA00052826"/>
    </source>
</evidence>
<evidence type="ECO:0000256" key="15">
    <source>
        <dbReference type="ARBA" id="ARBA00060885"/>
    </source>
</evidence>
<dbReference type="OrthoDB" id="408373at2759"/>
<proteinExistence type="inferred from homology"/>
<dbReference type="InterPro" id="IPR000073">
    <property type="entry name" value="AB_hydrolase_1"/>
</dbReference>
<comment type="catalytic activity">
    <reaction evidence="2">
        <text>4-methoxybenzaldehyde + hydrogen cyanide = (2S)-2-hydroxy-2-(4-methoxyphenyl)acetonitrile</text>
        <dbReference type="Rhea" id="RHEA:77447"/>
        <dbReference type="ChEBI" id="CHEBI:18407"/>
        <dbReference type="ChEBI" id="CHEBI:28235"/>
        <dbReference type="ChEBI" id="CHEBI:197328"/>
    </reaction>
</comment>
<dbReference type="GO" id="GO:0047606">
    <property type="term" value="F:(S)-hydroxynitrile lyase activity"/>
    <property type="evidence" value="ECO:0007669"/>
    <property type="project" value="UniProtKB-EC"/>
</dbReference>
<comment type="catalytic activity">
    <reaction evidence="7">
        <text>butan-2-one + hydrogen cyanide = 2-hydroxy-2-methylbutanenitrile</text>
        <dbReference type="Rhea" id="RHEA:77467"/>
        <dbReference type="ChEBI" id="CHEBI:18407"/>
        <dbReference type="ChEBI" id="CHEBI:28398"/>
        <dbReference type="ChEBI" id="CHEBI:60954"/>
    </reaction>
    <physiologicalReaction direction="right-to-left" evidence="7">
        <dbReference type="Rhea" id="RHEA:77469"/>
    </physiologicalReaction>
</comment>
<keyword evidence="1" id="KW-0378">Hydrolase</keyword>
<evidence type="ECO:0000256" key="3">
    <source>
        <dbReference type="ARBA" id="ARBA00050241"/>
    </source>
</evidence>
<evidence type="ECO:0000256" key="6">
    <source>
        <dbReference type="ARBA" id="ARBA00050608"/>
    </source>
</evidence>
<dbReference type="FunFam" id="3.40.50.1820:FF:000051">
    <property type="entry name" value="(S)-hydroxynitrile lyase"/>
    <property type="match status" value="1"/>
</dbReference>
<dbReference type="InterPro" id="IPR029058">
    <property type="entry name" value="AB_hydrolase_fold"/>
</dbReference>
<evidence type="ECO:0000256" key="7">
    <source>
        <dbReference type="ARBA" id="ARBA00051647"/>
    </source>
</evidence>
<reference evidence="22" key="1">
    <citation type="submission" date="2018-05" db="EMBL/GenBank/DDBJ databases">
        <title>Draft genome of Mucuna pruriens seed.</title>
        <authorList>
            <person name="Nnadi N.E."/>
            <person name="Vos R."/>
            <person name="Hasami M.H."/>
            <person name="Devisetty U.K."/>
            <person name="Aguiy J.C."/>
        </authorList>
    </citation>
    <scope>NUCLEOTIDE SEQUENCE [LARGE SCALE GENOMIC DNA]</scope>
    <source>
        <strain evidence="22">JCA_2017</strain>
    </source>
</reference>
<evidence type="ECO:0000259" key="21">
    <source>
        <dbReference type="Pfam" id="PF00561"/>
    </source>
</evidence>
<sequence length="261" mass="28969">MGSKYCIDRKHYVLVHGACHGSWCWYKVKPRLESAGHKVTVLDVAASGINMKNIEDVDTFSQYTEPLLQLMATIPQKEKVVLVGHSLGGLNIALAMDKFPEKVAVGVFITAVVPDIEHIPSYVLEKYIESIPAANWLDSAFSQNGNKTTVVFGPKFLSDKLYQASSIEDIELAKTLLREGSLFVEDLSQQRNFSKQGYGSVPHAFIVCTEDLAVPLNFQLWMIQNAEISDVVEIKGADHMPMLSKPQELSDSLLHIATKYA</sequence>
<dbReference type="GO" id="GO:0080031">
    <property type="term" value="F:methyl salicylate esterase activity"/>
    <property type="evidence" value="ECO:0007669"/>
    <property type="project" value="TreeGrafter"/>
</dbReference>
<feature type="domain" description="AB hydrolase-1" evidence="21">
    <location>
        <begin position="13"/>
        <end position="246"/>
    </location>
</feature>
<comment type="catalytic activity">
    <reaction evidence="10">
        <text>2-methylpropanal + hydrogen cyanide = (2S)-2-hydroxy-3-methylbutanenitrile</text>
        <dbReference type="Rhea" id="RHEA:77403"/>
        <dbReference type="ChEBI" id="CHEBI:18407"/>
        <dbReference type="ChEBI" id="CHEBI:48943"/>
        <dbReference type="ChEBI" id="CHEBI:197354"/>
    </reaction>
</comment>
<evidence type="ECO:0000256" key="19">
    <source>
        <dbReference type="ARBA" id="ARBA00078291"/>
    </source>
</evidence>